<keyword evidence="7" id="KW-1185">Reference proteome</keyword>
<dbReference type="GO" id="GO:0008233">
    <property type="term" value="F:peptidase activity"/>
    <property type="evidence" value="ECO:0007669"/>
    <property type="project" value="UniProtKB-KW"/>
</dbReference>
<evidence type="ECO:0000256" key="2">
    <source>
        <dbReference type="ARBA" id="ARBA00022670"/>
    </source>
</evidence>
<reference evidence="6 7" key="1">
    <citation type="submission" date="2021-12" db="EMBL/GenBank/DDBJ databases">
        <title>Siccirubricoccus leaddurans sp. nov., a high concentration Zn2+ tolerance bacterium.</title>
        <authorList>
            <person name="Cao Y."/>
        </authorList>
    </citation>
    <scope>NUCLEOTIDE SEQUENCE [LARGE SCALE GENOMIC DNA]</scope>
    <source>
        <strain evidence="6 7">KC 17139</strain>
    </source>
</reference>
<evidence type="ECO:0000259" key="5">
    <source>
        <dbReference type="Pfam" id="PF04586"/>
    </source>
</evidence>
<dbReference type="EMBL" id="JAFIRR010000008">
    <property type="protein sequence ID" value="MCO6414807.1"/>
    <property type="molecule type" value="Genomic_DNA"/>
</dbReference>
<name>A0ABT1CYS1_9PROT</name>
<evidence type="ECO:0000256" key="1">
    <source>
        <dbReference type="ARBA" id="ARBA00022612"/>
    </source>
</evidence>
<accession>A0ABT1CYS1</accession>
<gene>
    <name evidence="6" type="ORF">JYK14_01255</name>
</gene>
<proteinExistence type="predicted"/>
<dbReference type="Pfam" id="PF04586">
    <property type="entry name" value="Peptidase_S78"/>
    <property type="match status" value="1"/>
</dbReference>
<evidence type="ECO:0000313" key="6">
    <source>
        <dbReference type="EMBL" id="MCO6414807.1"/>
    </source>
</evidence>
<sequence length="220" mass="24071">MNITYLSNKDFKRQGKIDKSLVQRAPLTKASSSPAIPMEGRQIKFVLSAPTIDRDFDIFYPEGIDLTYYRTNPVVLWGHDSDQFPIGKCVSIGIEDGVLVGVVEFADPSIPIIGDRAEAVYQACRAGILNAVSIGAIVKEWDFAVDADRRSMDGVDVTACELIEFSVVTVPCNRQALIHSMPAAPEASEQPAPEPEADKAAPAPAKKHQARMLRKLFLVD</sequence>
<dbReference type="RefSeq" id="WP_252951396.1">
    <property type="nucleotide sequence ID" value="NZ_JAFIRR010000008.1"/>
</dbReference>
<evidence type="ECO:0000256" key="3">
    <source>
        <dbReference type="ARBA" id="ARBA00022801"/>
    </source>
</evidence>
<keyword evidence="2 6" id="KW-0645">Protease</keyword>
<evidence type="ECO:0000313" key="7">
    <source>
        <dbReference type="Proteomes" id="UP001523392"/>
    </source>
</evidence>
<evidence type="ECO:0000256" key="4">
    <source>
        <dbReference type="SAM" id="MobiDB-lite"/>
    </source>
</evidence>
<keyword evidence="3" id="KW-0378">Hydrolase</keyword>
<dbReference type="GO" id="GO:0006508">
    <property type="term" value="P:proteolysis"/>
    <property type="evidence" value="ECO:0007669"/>
    <property type="project" value="UniProtKB-KW"/>
</dbReference>
<organism evidence="6 7">
    <name type="scientific">Siccirubricoccus soli</name>
    <dbReference type="NCBI Taxonomy" id="2899147"/>
    <lineage>
        <taxon>Bacteria</taxon>
        <taxon>Pseudomonadati</taxon>
        <taxon>Pseudomonadota</taxon>
        <taxon>Alphaproteobacteria</taxon>
        <taxon>Acetobacterales</taxon>
        <taxon>Roseomonadaceae</taxon>
        <taxon>Siccirubricoccus</taxon>
    </lineage>
</organism>
<dbReference type="InterPro" id="IPR054613">
    <property type="entry name" value="Peptidase_S78_dom"/>
</dbReference>
<protein>
    <submittedName>
        <fullName evidence="6">HK97 family phage prohead protease</fullName>
    </submittedName>
</protein>
<comment type="caution">
    <text evidence="6">The sequence shown here is derived from an EMBL/GenBank/DDBJ whole genome shotgun (WGS) entry which is preliminary data.</text>
</comment>
<feature type="region of interest" description="Disordered" evidence="4">
    <location>
        <begin position="183"/>
        <end position="209"/>
    </location>
</feature>
<keyword evidence="1" id="KW-1188">Viral release from host cell</keyword>
<feature type="domain" description="Prohead serine protease" evidence="5">
    <location>
        <begin position="75"/>
        <end position="179"/>
    </location>
</feature>
<dbReference type="Proteomes" id="UP001523392">
    <property type="component" value="Unassembled WGS sequence"/>
</dbReference>